<evidence type="ECO:0000256" key="3">
    <source>
        <dbReference type="ARBA" id="ARBA00004629"/>
    </source>
</evidence>
<keyword evidence="13" id="KW-0206">Cytoskeleton</keyword>
<dbReference type="Pfam" id="PF08654">
    <property type="entry name" value="DASH_Dad2"/>
    <property type="match status" value="1"/>
</dbReference>
<dbReference type="PANTHER" id="PTHR28036">
    <property type="entry name" value="DASH COMPLEX SUBUNIT DAD2"/>
    <property type="match status" value="1"/>
</dbReference>
<evidence type="ECO:0000256" key="9">
    <source>
        <dbReference type="ARBA" id="ARBA00022701"/>
    </source>
</evidence>
<evidence type="ECO:0000256" key="17">
    <source>
        <dbReference type="ARBA" id="ARBA00030568"/>
    </source>
</evidence>
<dbReference type="EMBL" id="HF935543">
    <property type="protein sequence ID" value="CCX10451.1"/>
    <property type="molecule type" value="Genomic_DNA"/>
</dbReference>
<evidence type="ECO:0000256" key="18">
    <source>
        <dbReference type="SAM" id="MobiDB-lite"/>
    </source>
</evidence>
<keyword evidence="6" id="KW-0158">Chromosome</keyword>
<dbReference type="OrthoDB" id="3230169at2759"/>
<evidence type="ECO:0000313" key="20">
    <source>
        <dbReference type="Proteomes" id="UP000018144"/>
    </source>
</evidence>
<evidence type="ECO:0000256" key="7">
    <source>
        <dbReference type="ARBA" id="ARBA00022490"/>
    </source>
</evidence>
<keyword evidence="8" id="KW-0132">Cell division</keyword>
<evidence type="ECO:0000313" key="19">
    <source>
        <dbReference type="EMBL" id="CCX10451.1"/>
    </source>
</evidence>
<evidence type="ECO:0000256" key="5">
    <source>
        <dbReference type="ARBA" id="ARBA00020260"/>
    </source>
</evidence>
<organism evidence="19 20">
    <name type="scientific">Pyronema omphalodes (strain CBS 100304)</name>
    <name type="common">Pyronema confluens</name>
    <dbReference type="NCBI Taxonomy" id="1076935"/>
    <lineage>
        <taxon>Eukaryota</taxon>
        <taxon>Fungi</taxon>
        <taxon>Dikarya</taxon>
        <taxon>Ascomycota</taxon>
        <taxon>Pezizomycotina</taxon>
        <taxon>Pezizomycetes</taxon>
        <taxon>Pezizales</taxon>
        <taxon>Pyronemataceae</taxon>
        <taxon>Pyronema</taxon>
    </lineage>
</organism>
<dbReference type="OMA" id="DYEVGVW"/>
<accession>U4L2B7</accession>
<feature type="compositionally biased region" description="Basic and acidic residues" evidence="18">
    <location>
        <begin position="117"/>
        <end position="127"/>
    </location>
</feature>
<reference evidence="19 20" key="1">
    <citation type="journal article" date="2013" name="PLoS Genet.">
        <title>The genome and development-dependent transcriptomes of Pyronema confluens: a window into fungal evolution.</title>
        <authorList>
            <person name="Traeger S."/>
            <person name="Altegoer F."/>
            <person name="Freitag M."/>
            <person name="Gabaldon T."/>
            <person name="Kempken F."/>
            <person name="Kumar A."/>
            <person name="Marcet-Houben M."/>
            <person name="Poggeler S."/>
            <person name="Stajich J.E."/>
            <person name="Nowrousian M."/>
        </authorList>
    </citation>
    <scope>NUCLEOTIDE SEQUENCE [LARGE SCALE GENOMIC DNA]</scope>
    <source>
        <strain evidence="20">CBS 100304</strain>
        <tissue evidence="19">Vegetative mycelium</tissue>
    </source>
</reference>
<evidence type="ECO:0000256" key="4">
    <source>
        <dbReference type="ARBA" id="ARBA00005501"/>
    </source>
</evidence>
<dbReference type="AlphaFoldDB" id="U4L2B7"/>
<gene>
    <name evidence="19" type="ORF">PCON_10045</name>
</gene>
<feature type="region of interest" description="Disordered" evidence="18">
    <location>
        <begin position="95"/>
        <end position="144"/>
    </location>
</feature>
<dbReference type="GO" id="GO:0051301">
    <property type="term" value="P:cell division"/>
    <property type="evidence" value="ECO:0007669"/>
    <property type="project" value="UniProtKB-KW"/>
</dbReference>
<dbReference type="GO" id="GO:0005874">
    <property type="term" value="C:microtubule"/>
    <property type="evidence" value="ECO:0007669"/>
    <property type="project" value="UniProtKB-KW"/>
</dbReference>
<evidence type="ECO:0000256" key="6">
    <source>
        <dbReference type="ARBA" id="ARBA00022454"/>
    </source>
</evidence>
<evidence type="ECO:0000256" key="2">
    <source>
        <dbReference type="ARBA" id="ARBA00004186"/>
    </source>
</evidence>
<proteinExistence type="inferred from homology"/>
<sequence>MSNPKPRYSIAPNRLSGGSGAPSSQLSQPALAARIEEKRQELESLLMLRDLSGNVARQLSELEEKLVTLADGTEAVAAVLSNWQTILRTIALASTAIPQPKEETKDDPFTNTPPAKEQGDGFPKDEEGVPMPHVLVRIPVDDQQ</sequence>
<evidence type="ECO:0000256" key="14">
    <source>
        <dbReference type="ARBA" id="ARBA00023242"/>
    </source>
</evidence>
<dbReference type="Proteomes" id="UP000018144">
    <property type="component" value="Unassembled WGS sequence"/>
</dbReference>
<evidence type="ECO:0000256" key="1">
    <source>
        <dbReference type="ARBA" id="ARBA00004123"/>
    </source>
</evidence>
<name>U4L2B7_PYROM</name>
<evidence type="ECO:0000256" key="13">
    <source>
        <dbReference type="ARBA" id="ARBA00023212"/>
    </source>
</evidence>
<evidence type="ECO:0000256" key="8">
    <source>
        <dbReference type="ARBA" id="ARBA00022618"/>
    </source>
</evidence>
<feature type="region of interest" description="Disordered" evidence="18">
    <location>
        <begin position="1"/>
        <end position="30"/>
    </location>
</feature>
<keyword evidence="12" id="KW-0995">Kinetochore</keyword>
<evidence type="ECO:0000256" key="11">
    <source>
        <dbReference type="ARBA" id="ARBA00022829"/>
    </source>
</evidence>
<dbReference type="PANTHER" id="PTHR28036:SF1">
    <property type="entry name" value="DASH COMPLEX SUBUNIT DAD2"/>
    <property type="match status" value="1"/>
</dbReference>
<dbReference type="GO" id="GO:0044732">
    <property type="term" value="C:mitotic spindle pole body"/>
    <property type="evidence" value="ECO:0007669"/>
    <property type="project" value="TreeGrafter"/>
</dbReference>
<dbReference type="InterPro" id="IPR013963">
    <property type="entry name" value="DASH_Dad2"/>
</dbReference>
<keyword evidence="7" id="KW-0963">Cytoplasm</keyword>
<keyword evidence="11" id="KW-0159">Chromosome partition</keyword>
<comment type="similarity">
    <text evidence="4">Belongs to the DASH complex DAD2 family.</text>
</comment>
<dbReference type="GO" id="GO:1990023">
    <property type="term" value="C:mitotic spindle midzone"/>
    <property type="evidence" value="ECO:0007669"/>
    <property type="project" value="TreeGrafter"/>
</dbReference>
<dbReference type="GO" id="GO:0008608">
    <property type="term" value="P:attachment of spindle microtubules to kinetochore"/>
    <property type="evidence" value="ECO:0007669"/>
    <property type="project" value="TreeGrafter"/>
</dbReference>
<keyword evidence="16" id="KW-0137">Centromere</keyword>
<evidence type="ECO:0000256" key="16">
    <source>
        <dbReference type="ARBA" id="ARBA00023328"/>
    </source>
</evidence>
<dbReference type="GO" id="GO:0000278">
    <property type="term" value="P:mitotic cell cycle"/>
    <property type="evidence" value="ECO:0007669"/>
    <property type="project" value="InterPro"/>
</dbReference>
<evidence type="ECO:0000256" key="10">
    <source>
        <dbReference type="ARBA" id="ARBA00022776"/>
    </source>
</evidence>
<evidence type="ECO:0000256" key="15">
    <source>
        <dbReference type="ARBA" id="ARBA00023306"/>
    </source>
</evidence>
<keyword evidence="14" id="KW-0539">Nucleus</keyword>
<keyword evidence="9" id="KW-0493">Microtubule</keyword>
<dbReference type="eggNOG" id="ENOG502SG7I">
    <property type="taxonomic scope" value="Eukaryota"/>
</dbReference>
<evidence type="ECO:0000256" key="12">
    <source>
        <dbReference type="ARBA" id="ARBA00022838"/>
    </source>
</evidence>
<keyword evidence="10" id="KW-0498">Mitosis</keyword>
<comment type="subcellular location">
    <subcellularLocation>
        <location evidence="3">Chromosome</location>
        <location evidence="3">Centromere</location>
        <location evidence="3">Kinetochore</location>
    </subcellularLocation>
    <subcellularLocation>
        <location evidence="2">Cytoplasm</location>
        <location evidence="2">Cytoskeleton</location>
        <location evidence="2">Spindle</location>
    </subcellularLocation>
    <subcellularLocation>
        <location evidence="1">Nucleus</location>
    </subcellularLocation>
</comment>
<dbReference type="STRING" id="1076935.U4L2B7"/>
<dbReference type="GO" id="GO:0042729">
    <property type="term" value="C:DASH complex"/>
    <property type="evidence" value="ECO:0007669"/>
    <property type="project" value="InterPro"/>
</dbReference>
<keyword evidence="15" id="KW-0131">Cell cycle</keyword>
<protein>
    <recommendedName>
        <fullName evidence="5">DASH complex subunit DAD2</fullName>
    </recommendedName>
    <alternativeName>
        <fullName evidence="17">Outer kinetochore protein DAD2</fullName>
    </alternativeName>
</protein>
<keyword evidence="20" id="KW-1185">Reference proteome</keyword>